<evidence type="ECO:0000259" key="6">
    <source>
        <dbReference type="PROSITE" id="PS50002"/>
    </source>
</evidence>
<dbReference type="Pfam" id="PF00625">
    <property type="entry name" value="Guanylate_kin"/>
    <property type="match status" value="1"/>
</dbReference>
<evidence type="ECO:0000259" key="9">
    <source>
        <dbReference type="PROSITE" id="PS50106"/>
    </source>
</evidence>
<accession>A0A183C1Y8</accession>
<dbReference type="FunFam" id="3.40.50.300:FF:000146">
    <property type="entry name" value="MAGUK p55 subfamily member 6 isoform X1"/>
    <property type="match status" value="1"/>
</dbReference>
<dbReference type="Gene3D" id="1.10.287.650">
    <property type="entry name" value="L27 domain"/>
    <property type="match status" value="1"/>
</dbReference>
<dbReference type="InterPro" id="IPR042231">
    <property type="entry name" value="Cho/carn_acyl_trans_2"/>
</dbReference>
<dbReference type="Proteomes" id="UP000050741">
    <property type="component" value="Unassembled WGS sequence"/>
</dbReference>
<dbReference type="SMART" id="SM00072">
    <property type="entry name" value="GuKc"/>
    <property type="match status" value="1"/>
</dbReference>
<protein>
    <submittedName>
        <fullName evidence="11">Protein kinase domain-containing protein</fullName>
    </submittedName>
</protein>
<dbReference type="InterPro" id="IPR001478">
    <property type="entry name" value="PDZ"/>
</dbReference>
<dbReference type="Gene3D" id="3.30.559.10">
    <property type="entry name" value="Chloramphenicol acetyltransferase-like domain"/>
    <property type="match status" value="1"/>
</dbReference>
<dbReference type="Pfam" id="PF00595">
    <property type="entry name" value="PDZ"/>
    <property type="match status" value="1"/>
</dbReference>
<feature type="domain" description="Guanylate kinase-like" evidence="8">
    <location>
        <begin position="1260"/>
        <end position="1432"/>
    </location>
</feature>
<dbReference type="PROSITE" id="PS50106">
    <property type="entry name" value="PDZ"/>
    <property type="match status" value="1"/>
</dbReference>
<dbReference type="Pfam" id="PF00069">
    <property type="entry name" value="Pkinase"/>
    <property type="match status" value="1"/>
</dbReference>
<dbReference type="InterPro" id="IPR036028">
    <property type="entry name" value="SH3-like_dom_sf"/>
</dbReference>
<dbReference type="PROSITE" id="PS50052">
    <property type="entry name" value="GUANYLATE_KINASE_2"/>
    <property type="match status" value="1"/>
</dbReference>
<evidence type="ECO:0000256" key="1">
    <source>
        <dbReference type="ARBA" id="ARBA00007014"/>
    </source>
</evidence>
<feature type="region of interest" description="Disordered" evidence="5">
    <location>
        <begin position="271"/>
        <end position="293"/>
    </location>
</feature>
<feature type="region of interest" description="Disordered" evidence="5">
    <location>
        <begin position="306"/>
        <end position="326"/>
    </location>
</feature>
<evidence type="ECO:0000256" key="4">
    <source>
        <dbReference type="PROSITE-ProRule" id="PRU00192"/>
    </source>
</evidence>
<evidence type="ECO:0000256" key="5">
    <source>
        <dbReference type="SAM" id="MobiDB-lite"/>
    </source>
</evidence>
<dbReference type="GO" id="GO:0004672">
    <property type="term" value="F:protein kinase activity"/>
    <property type="evidence" value="ECO:0007669"/>
    <property type="project" value="InterPro"/>
</dbReference>
<evidence type="ECO:0000313" key="10">
    <source>
        <dbReference type="Proteomes" id="UP000050741"/>
    </source>
</evidence>
<feature type="domain" description="SH3" evidence="6">
    <location>
        <begin position="1044"/>
        <end position="1117"/>
    </location>
</feature>
<dbReference type="PROSITE" id="PS50002">
    <property type="entry name" value="SH3"/>
    <property type="match status" value="1"/>
</dbReference>
<dbReference type="Gene3D" id="2.30.42.10">
    <property type="match status" value="1"/>
</dbReference>
<dbReference type="GO" id="GO:0005524">
    <property type="term" value="F:ATP binding"/>
    <property type="evidence" value="ECO:0007669"/>
    <property type="project" value="InterPro"/>
</dbReference>
<reference evidence="10" key="1">
    <citation type="submission" date="2014-05" db="EMBL/GenBank/DDBJ databases">
        <title>The genome and life-stage specific transcriptomes of Globodera pallida elucidate key aspects of plant parasitism by a cyst nematode.</title>
        <authorList>
            <person name="Cotton J.A."/>
            <person name="Lilley C.J."/>
            <person name="Jones L.M."/>
            <person name="Kikuchi T."/>
            <person name="Reid A.J."/>
            <person name="Thorpe P."/>
            <person name="Tsai I.J."/>
            <person name="Beasley H."/>
            <person name="Blok V."/>
            <person name="Cock P.J.A."/>
            <person name="Van den Akker S.E."/>
            <person name="Holroyd N."/>
            <person name="Hunt M."/>
            <person name="Mantelin S."/>
            <person name="Naghra H."/>
            <person name="Pain A."/>
            <person name="Palomares-Rius J.E."/>
            <person name="Zarowiecki M."/>
            <person name="Berriman M."/>
            <person name="Jones J.T."/>
            <person name="Urwin P.E."/>
        </authorList>
    </citation>
    <scope>NUCLEOTIDE SEQUENCE [LARGE SCALE GENOMIC DNA]</scope>
    <source>
        <strain evidence="10">Lindley</strain>
    </source>
</reference>
<dbReference type="Gene3D" id="2.30.30.40">
    <property type="entry name" value="SH3 Domains"/>
    <property type="match status" value="1"/>
</dbReference>
<dbReference type="InterPro" id="IPR020590">
    <property type="entry name" value="Guanylate_kinase_CS"/>
</dbReference>
<dbReference type="Gene3D" id="3.30.559.70">
    <property type="entry name" value="Choline/Carnitine o-acyltransferase, domain 2"/>
    <property type="match status" value="1"/>
</dbReference>
<dbReference type="InterPro" id="IPR008145">
    <property type="entry name" value="GK/Ca_channel_bsu"/>
</dbReference>
<evidence type="ECO:0000259" key="8">
    <source>
        <dbReference type="PROSITE" id="PS50052"/>
    </source>
</evidence>
<comment type="similarity">
    <text evidence="1">Belongs to the MAGUK family.</text>
</comment>
<evidence type="ECO:0000259" key="7">
    <source>
        <dbReference type="PROSITE" id="PS50011"/>
    </source>
</evidence>
<dbReference type="InterPro" id="IPR050716">
    <property type="entry name" value="MAGUK"/>
</dbReference>
<keyword evidence="3" id="KW-0808">Transferase</keyword>
<dbReference type="Pfam" id="PF00755">
    <property type="entry name" value="Carn_acyltransf"/>
    <property type="match status" value="1"/>
</dbReference>
<keyword evidence="2 4" id="KW-0728">SH3 domain</keyword>
<dbReference type="PANTHER" id="PTHR23122">
    <property type="entry name" value="MEMBRANE-ASSOCIATED GUANYLATE KINASE MAGUK"/>
    <property type="match status" value="1"/>
</dbReference>
<evidence type="ECO:0000313" key="11">
    <source>
        <dbReference type="WBParaSite" id="GPLIN_000688200"/>
    </source>
</evidence>
<dbReference type="Gene3D" id="1.10.510.10">
    <property type="entry name" value="Transferase(Phosphotransferase) domain 1"/>
    <property type="match status" value="1"/>
</dbReference>
<organism evidence="10 11">
    <name type="scientific">Globodera pallida</name>
    <name type="common">Potato cyst nematode worm</name>
    <name type="synonym">Heterodera pallida</name>
    <dbReference type="NCBI Taxonomy" id="36090"/>
    <lineage>
        <taxon>Eukaryota</taxon>
        <taxon>Metazoa</taxon>
        <taxon>Ecdysozoa</taxon>
        <taxon>Nematoda</taxon>
        <taxon>Chromadorea</taxon>
        <taxon>Rhabditida</taxon>
        <taxon>Tylenchina</taxon>
        <taxon>Tylenchomorpha</taxon>
        <taxon>Tylenchoidea</taxon>
        <taxon>Heteroderidae</taxon>
        <taxon>Heteroderinae</taxon>
        <taxon>Globodera</taxon>
    </lineage>
</organism>
<dbReference type="SMART" id="SM00228">
    <property type="entry name" value="PDZ"/>
    <property type="match status" value="1"/>
</dbReference>
<dbReference type="SUPFAM" id="SSF52540">
    <property type="entry name" value="P-loop containing nucleoside triphosphate hydrolases"/>
    <property type="match status" value="1"/>
</dbReference>
<name>A0A183C1Y8_GLOPA</name>
<dbReference type="InterPro" id="IPR039551">
    <property type="entry name" value="Cho/carn_acyl_trans"/>
</dbReference>
<dbReference type="CDD" id="cd10831">
    <property type="entry name" value="PDZ_CASK-like"/>
    <property type="match status" value="1"/>
</dbReference>
<evidence type="ECO:0000256" key="2">
    <source>
        <dbReference type="ARBA" id="ARBA00022443"/>
    </source>
</evidence>
<proteinExistence type="inferred from homology"/>
<feature type="region of interest" description="Disordered" evidence="5">
    <location>
        <begin position="26"/>
        <end position="45"/>
    </location>
</feature>
<dbReference type="SUPFAM" id="SSF50044">
    <property type="entry name" value="SH3-domain"/>
    <property type="match status" value="1"/>
</dbReference>
<dbReference type="PROSITE" id="PS00109">
    <property type="entry name" value="PROTEIN_KINASE_TYR"/>
    <property type="match status" value="1"/>
</dbReference>
<dbReference type="SUPFAM" id="SSF50156">
    <property type="entry name" value="PDZ domain-like"/>
    <property type="match status" value="1"/>
</dbReference>
<dbReference type="SUPFAM" id="SSF56112">
    <property type="entry name" value="Protein kinase-like (PK-like)"/>
    <property type="match status" value="1"/>
</dbReference>
<dbReference type="PROSITE" id="PS50011">
    <property type="entry name" value="PROTEIN_KINASE_DOM"/>
    <property type="match status" value="1"/>
</dbReference>
<dbReference type="InterPro" id="IPR023213">
    <property type="entry name" value="CAT-like_dom_sf"/>
</dbReference>
<evidence type="ECO:0000256" key="3">
    <source>
        <dbReference type="ARBA" id="ARBA00022679"/>
    </source>
</evidence>
<dbReference type="InterPro" id="IPR027417">
    <property type="entry name" value="P-loop_NTPase"/>
</dbReference>
<dbReference type="InterPro" id="IPR008266">
    <property type="entry name" value="Tyr_kinase_AS"/>
</dbReference>
<dbReference type="SMART" id="SM00220">
    <property type="entry name" value="S_TKc"/>
    <property type="match status" value="1"/>
</dbReference>
<dbReference type="InterPro" id="IPR008144">
    <property type="entry name" value="Guanylate_kin-like_dom"/>
</dbReference>
<dbReference type="SUPFAM" id="SSF52777">
    <property type="entry name" value="CoA-dependent acyltransferases"/>
    <property type="match status" value="1"/>
</dbReference>
<dbReference type="CDD" id="cd00071">
    <property type="entry name" value="GMPK"/>
    <property type="match status" value="1"/>
</dbReference>
<dbReference type="PROSITE" id="PS00856">
    <property type="entry name" value="GUANYLATE_KINASE_1"/>
    <property type="match status" value="1"/>
</dbReference>
<feature type="domain" description="Protein kinase" evidence="7">
    <location>
        <begin position="263"/>
        <end position="592"/>
    </location>
</feature>
<feature type="domain" description="PDZ" evidence="9">
    <location>
        <begin position="957"/>
        <end position="1038"/>
    </location>
</feature>
<dbReference type="InterPro" id="IPR000719">
    <property type="entry name" value="Prot_kinase_dom"/>
</dbReference>
<dbReference type="WBParaSite" id="GPLIN_000688200">
    <property type="protein sequence ID" value="GPLIN_000688200"/>
    <property type="gene ID" value="GPLIN_000688200"/>
</dbReference>
<dbReference type="InterPro" id="IPR011009">
    <property type="entry name" value="Kinase-like_dom_sf"/>
</dbReference>
<keyword evidence="10" id="KW-1185">Reference proteome</keyword>
<sequence>EELPLVNNWDDANEWGRGGSTQQWTASARHHGGYQNQRQKLGAKRGMNEEKAKMAGGGRLAKATMAGRGRSGEGEGRCWYERSLPKPPLPDPSRTFQRYMEFVRVLADGTNPSGINSERTELCVRKFEPVANKLQAMLTKLAKESDNWINEFWLSEMYLRQRMPLPVNFNPAYVFPRQHFQTEQDWIDYAAWIVRALLDFKEGVDKKLTTRETFSDRFCEGKTAQLCMDQYEPAFGEDILHNRRGGAAPNEVHGTALKEVHGTALKEVHGTAPNNEVHGTAPNNEVHGTAPNNEVHGTALKEVHGTAPNNEVHGTAPNNEVHGTAPNITACNGSDVDRVGEGMGEHSEGAHDELQGKDEHIVVISEQQQFVLVTRPRGIPTTAPTIARQLAKIRAMARNRIGETVHPGEDICFEVVRRAAAGFIYSEAVASHYTRQLVEAVRYMHSLNIVHRDIRPHNLLLANKENNAPLKVRGLGLAYRLPSDDNGAAACPPGRIGVPQFMAPEVVAGTAYGKAADMWSVGVILYVLLCGRVPFVGRPDEVFQQICGAHYSVSDPIWTSISEPAKDLLGRLLRVDVQHRATPEQCLRHEWLRKTVPARVHLSETIENVRRYNARRRLKSNIVSSVNNARLNNNNLHPKLAASPSYFGAQSLPGGDSCDFECLPATNYDNNANVGGQANRTQIAGVERVLFSLDQMSVLTDCACGLCREEQDPATDLLRRRNREQSLMLAYASHLPSLVMLQLLEQLDGSGDAERMALRTLQARLSVQRTSLYDRIRTESVRPAPVNRAAERALREARKELQQSVAGSSSAAAELLELLDNVHLQAILQSMDVTAEEVFTPTAMCTPATTPAAANEATNFLTGQFEAFELAGGGIASTSSDAMPNSLPNGAVCTGSAHATRPQQQNRLPSSMLRPTKTATLAEADEECCSDAAAAASGPLPGDDDDLVLSAINRVRLVQFSKDTEEPMGITLKITEDGRCYVGRIMHGGLIHRQATLHVDDEILEINGVSVANRNVEQLQRLLRDARGAVTFKIVPSYRSAPPACEIFCRAQFDYDPAQDDLIPCPSAGVPFQTGDILQVISKDDHNWWQARFVCPFPALGGSSKWSSSTAAASAGGRCSTTASASGTICGAANAVASTSAAALANHTGGGAGGGGALQKHPKRRPPFAMSPSTLATTTATAAAANMAGLIPSPELQEWRTACLAMERARENSHCFMFSKKKSGSSKYYTTKYLRKHSELFDGMEMISYEEVIRLATFRRKTLVLLGAHGVGRRHIKNTLIRLHPHRFAYPIPHTTRPPRRDEIDGKHYYFVPNDAMLADIQANEYLEYGTHEECLYGTKLETIRAIHRTGKMAILDVEPQALKVLRNAEYAPFVVFIGAPDLHGLQDPDGSLERLVKESELLRQSFGHLFDFVLINNDIDDTIRQLESVVEKLSAIPQWVPVSWVY</sequence>
<dbReference type="Gene3D" id="3.40.50.300">
    <property type="entry name" value="P-loop containing nucleotide triphosphate hydrolases"/>
    <property type="match status" value="1"/>
</dbReference>
<dbReference type="InterPro" id="IPR036034">
    <property type="entry name" value="PDZ_sf"/>
</dbReference>
<dbReference type="InterPro" id="IPR001452">
    <property type="entry name" value="SH3_domain"/>
</dbReference>
<reference evidence="11" key="2">
    <citation type="submission" date="2016-06" db="UniProtKB">
        <authorList>
            <consortium name="WormBaseParasite"/>
        </authorList>
    </citation>
    <scope>IDENTIFICATION</scope>
</reference>